<dbReference type="Pfam" id="PF00005">
    <property type="entry name" value="ABC_tran"/>
    <property type="match status" value="1"/>
</dbReference>
<dbReference type="EMBL" id="ML170166">
    <property type="protein sequence ID" value="TDL24629.1"/>
    <property type="molecule type" value="Genomic_DNA"/>
</dbReference>
<dbReference type="PANTHER" id="PTHR11384:SF67">
    <property type="entry name" value="ATP-BINDING CASSETTE SUB-FAMILY D MEMBER 1"/>
    <property type="match status" value="1"/>
</dbReference>
<dbReference type="GO" id="GO:0006635">
    <property type="term" value="P:fatty acid beta-oxidation"/>
    <property type="evidence" value="ECO:0007669"/>
    <property type="project" value="TreeGrafter"/>
</dbReference>
<dbReference type="SUPFAM" id="SSF52540">
    <property type="entry name" value="P-loop containing nucleoside triphosphate hydrolases"/>
    <property type="match status" value="1"/>
</dbReference>
<organism evidence="9 10">
    <name type="scientific">Rickenella mellea</name>
    <dbReference type="NCBI Taxonomy" id="50990"/>
    <lineage>
        <taxon>Eukaryota</taxon>
        <taxon>Fungi</taxon>
        <taxon>Dikarya</taxon>
        <taxon>Basidiomycota</taxon>
        <taxon>Agaricomycotina</taxon>
        <taxon>Agaricomycetes</taxon>
        <taxon>Hymenochaetales</taxon>
        <taxon>Rickenellaceae</taxon>
        <taxon>Rickenella</taxon>
    </lineage>
</organism>
<keyword evidence="10" id="KW-1185">Reference proteome</keyword>
<dbReference type="STRING" id="50990.A0A4Y7QCQ4"/>
<dbReference type="InterPro" id="IPR003593">
    <property type="entry name" value="AAA+_ATPase"/>
</dbReference>
<dbReference type="Pfam" id="PF06472">
    <property type="entry name" value="ABC_membrane_2"/>
    <property type="match status" value="1"/>
</dbReference>
<keyword evidence="6" id="KW-1133">Transmembrane helix</keyword>
<dbReference type="GO" id="GO:0042760">
    <property type="term" value="P:very long-chain fatty acid catabolic process"/>
    <property type="evidence" value="ECO:0007669"/>
    <property type="project" value="TreeGrafter"/>
</dbReference>
<dbReference type="GO" id="GO:0005324">
    <property type="term" value="F:long-chain fatty acid transmembrane transporter activity"/>
    <property type="evidence" value="ECO:0007669"/>
    <property type="project" value="TreeGrafter"/>
</dbReference>
<dbReference type="GO" id="GO:0016887">
    <property type="term" value="F:ATP hydrolysis activity"/>
    <property type="evidence" value="ECO:0007669"/>
    <property type="project" value="InterPro"/>
</dbReference>
<proteinExistence type="inferred from homology"/>
<dbReference type="PROSITE" id="PS00211">
    <property type="entry name" value="ABC_TRANSPORTER_1"/>
    <property type="match status" value="1"/>
</dbReference>
<protein>
    <recommendedName>
        <fullName evidence="8">ABC transporter domain-containing protein</fullName>
    </recommendedName>
</protein>
<keyword evidence="3" id="KW-0812">Transmembrane</keyword>
<keyword evidence="4" id="KW-0547">Nucleotide-binding</keyword>
<dbReference type="InterPro" id="IPR011527">
    <property type="entry name" value="ABC1_TM_dom"/>
</dbReference>
<dbReference type="PANTHER" id="PTHR11384">
    <property type="entry name" value="ATP-BINDING CASSETTE, SUB-FAMILY D MEMBER"/>
    <property type="match status" value="1"/>
</dbReference>
<dbReference type="InterPro" id="IPR027417">
    <property type="entry name" value="P-loop_NTPase"/>
</dbReference>
<evidence type="ECO:0000256" key="1">
    <source>
        <dbReference type="ARBA" id="ARBA00008575"/>
    </source>
</evidence>
<keyword evidence="7" id="KW-0472">Membrane</keyword>
<dbReference type="GO" id="GO:0005778">
    <property type="term" value="C:peroxisomal membrane"/>
    <property type="evidence" value="ECO:0007669"/>
    <property type="project" value="TreeGrafter"/>
</dbReference>
<dbReference type="InterPro" id="IPR050835">
    <property type="entry name" value="ABC_transporter_sub-D"/>
</dbReference>
<evidence type="ECO:0000256" key="2">
    <source>
        <dbReference type="ARBA" id="ARBA00022448"/>
    </source>
</evidence>
<comment type="similarity">
    <text evidence="1">Belongs to the ABC transporter superfamily. ABCD family. Peroxisomal fatty acyl CoA transporter (TC 3.A.1.203) subfamily.</text>
</comment>
<keyword evidence="2" id="KW-0813">Transport</keyword>
<name>A0A4Y7QCQ4_9AGAM</name>
<evidence type="ECO:0000256" key="6">
    <source>
        <dbReference type="ARBA" id="ARBA00022989"/>
    </source>
</evidence>
<evidence type="ECO:0000256" key="3">
    <source>
        <dbReference type="ARBA" id="ARBA00022692"/>
    </source>
</evidence>
<dbReference type="Proteomes" id="UP000294933">
    <property type="component" value="Unassembled WGS sequence"/>
</dbReference>
<dbReference type="VEuPathDB" id="FungiDB:BD410DRAFT_767187"/>
<evidence type="ECO:0000259" key="8">
    <source>
        <dbReference type="PROSITE" id="PS50893"/>
    </source>
</evidence>
<feature type="domain" description="ABC transporter" evidence="8">
    <location>
        <begin position="487"/>
        <end position="736"/>
    </location>
</feature>
<dbReference type="Gene3D" id="3.40.50.300">
    <property type="entry name" value="P-loop containing nucleotide triphosphate hydrolases"/>
    <property type="match status" value="1"/>
</dbReference>
<dbReference type="SMART" id="SM00382">
    <property type="entry name" value="AAA"/>
    <property type="match status" value="1"/>
</dbReference>
<sequence length="765" mass="83926">MTTTTSHAAILRDIARNRKTPLVVALAALLILRYRSRSARVNSVLKSKKRLSPQELAEASQQLYEEEPDGTKVLLVPFRGQVKKVEIKETPADFFALDAARFPLVPPSHKPNVDRTFLRQLLAIMRITFPSWTSKEVLLVLLHSAFLVLRTVLSVGVAKLDGRIVRDLVTANGPGFIRGLGLWFLFAIPSTYTNSMIRHLQSKLSLRLRTRLTRYTHDLYLSSAPALRYYRISQPGGLEGVDQYITSDIAAFCESLSALYGNVMKPTLDMFIFTAQLSRSLGARGTVLLFLNYYLTARILRAVTPAFGRLASVEAMLEGEYRTGMNRIGRESEEVAFYGGGARERSILWNAYLRLIKHVNSIFKLRIAYEWTEDFVIKYLWSAGGYGLISIPVLFSGDRSRSRSVGIQHPSPPGSGVDDAVADRTENYISSRRLLLSLADAGGRLMYAYKDVLELAGLTTRLYALLSTLHSLQAVPPFVPSEATLALHGVDVCVPGSGSGSRGPSSSSSSSGTTLVRALSIELHAGTGEHLLITGTNGVGKTAVARVIAGLWAAAASGAGTGAGLTRPERGVGGVFVVPQRSYMVVGSLLDQVIYPHSYAQFKASGKTEDDLMDILRAVHLAYIPERESGWQTRKEWRDVLSGGEKQRMGMARVFYHRPKFAVLDECTSAVSSDVEGSMYEHAKSLGITLITISLRPSLAKYHTHLLTLNGDAQGSWSCTRVGTAEERMGIDREIVSLEAKLAEVENWERRVKELNGMLGAAVVA</sequence>
<dbReference type="GO" id="GO:0140359">
    <property type="term" value="F:ABC-type transporter activity"/>
    <property type="evidence" value="ECO:0007669"/>
    <property type="project" value="InterPro"/>
</dbReference>
<keyword evidence="5" id="KW-0067">ATP-binding</keyword>
<evidence type="ECO:0000313" key="10">
    <source>
        <dbReference type="Proteomes" id="UP000294933"/>
    </source>
</evidence>
<dbReference type="InterPro" id="IPR003439">
    <property type="entry name" value="ABC_transporter-like_ATP-bd"/>
</dbReference>
<dbReference type="PROSITE" id="PS50893">
    <property type="entry name" value="ABC_TRANSPORTER_2"/>
    <property type="match status" value="1"/>
</dbReference>
<evidence type="ECO:0000313" key="9">
    <source>
        <dbReference type="EMBL" id="TDL24629.1"/>
    </source>
</evidence>
<reference evidence="9 10" key="1">
    <citation type="submission" date="2018-06" db="EMBL/GenBank/DDBJ databases">
        <title>A transcriptomic atlas of mushroom development highlights an independent origin of complex multicellularity.</title>
        <authorList>
            <consortium name="DOE Joint Genome Institute"/>
            <person name="Krizsan K."/>
            <person name="Almasi E."/>
            <person name="Merenyi Z."/>
            <person name="Sahu N."/>
            <person name="Viragh M."/>
            <person name="Koszo T."/>
            <person name="Mondo S."/>
            <person name="Kiss B."/>
            <person name="Balint B."/>
            <person name="Kues U."/>
            <person name="Barry K."/>
            <person name="Hegedus J.C."/>
            <person name="Henrissat B."/>
            <person name="Johnson J."/>
            <person name="Lipzen A."/>
            <person name="Ohm R."/>
            <person name="Nagy I."/>
            <person name="Pangilinan J."/>
            <person name="Yan J."/>
            <person name="Xiong Y."/>
            <person name="Grigoriev I.V."/>
            <person name="Hibbett D.S."/>
            <person name="Nagy L.G."/>
        </authorList>
    </citation>
    <scope>NUCLEOTIDE SEQUENCE [LARGE SCALE GENOMIC DNA]</scope>
    <source>
        <strain evidence="9 10">SZMC22713</strain>
    </source>
</reference>
<gene>
    <name evidence="9" type="ORF">BD410DRAFT_767187</name>
</gene>
<dbReference type="GO" id="GO:0005524">
    <property type="term" value="F:ATP binding"/>
    <property type="evidence" value="ECO:0007669"/>
    <property type="project" value="UniProtKB-KW"/>
</dbReference>
<dbReference type="GO" id="GO:0015910">
    <property type="term" value="P:long-chain fatty acid import into peroxisome"/>
    <property type="evidence" value="ECO:0007669"/>
    <property type="project" value="TreeGrafter"/>
</dbReference>
<dbReference type="OrthoDB" id="422637at2759"/>
<evidence type="ECO:0000256" key="5">
    <source>
        <dbReference type="ARBA" id="ARBA00022840"/>
    </source>
</evidence>
<accession>A0A4Y7QCQ4</accession>
<dbReference type="GO" id="GO:0007031">
    <property type="term" value="P:peroxisome organization"/>
    <property type="evidence" value="ECO:0007669"/>
    <property type="project" value="TreeGrafter"/>
</dbReference>
<dbReference type="AlphaFoldDB" id="A0A4Y7QCQ4"/>
<dbReference type="InterPro" id="IPR017871">
    <property type="entry name" value="ABC_transporter-like_CS"/>
</dbReference>
<evidence type="ECO:0000256" key="7">
    <source>
        <dbReference type="ARBA" id="ARBA00023136"/>
    </source>
</evidence>
<evidence type="ECO:0000256" key="4">
    <source>
        <dbReference type="ARBA" id="ARBA00022741"/>
    </source>
</evidence>